<dbReference type="EMBL" id="JNVU01000048">
    <property type="protein sequence ID" value="KEI43133.1"/>
    <property type="molecule type" value="Genomic_DNA"/>
</dbReference>
<keyword evidence="5" id="KW-1185">Reference proteome</keyword>
<dbReference type="InterPro" id="IPR027383">
    <property type="entry name" value="Znf_put"/>
</dbReference>
<dbReference type="eggNOG" id="COG5660">
    <property type="taxonomic scope" value="Bacteria"/>
</dbReference>
<feature type="compositionally biased region" description="Basic and acidic residues" evidence="1">
    <location>
        <begin position="225"/>
        <end position="234"/>
    </location>
</feature>
<feature type="transmembrane region" description="Helical" evidence="2">
    <location>
        <begin position="83"/>
        <end position="105"/>
    </location>
</feature>
<keyword evidence="2" id="KW-0812">Transmembrane</keyword>
<dbReference type="AlphaFoldDB" id="A0A073ATN3"/>
<feature type="transmembrane region" description="Helical" evidence="2">
    <location>
        <begin position="177"/>
        <end position="193"/>
    </location>
</feature>
<dbReference type="STRING" id="28042.GU90_18595"/>
<protein>
    <recommendedName>
        <fullName evidence="3">Putative zinc-finger domain-containing protein</fullName>
    </recommendedName>
</protein>
<feature type="transmembrane region" description="Helical" evidence="2">
    <location>
        <begin position="147"/>
        <end position="165"/>
    </location>
</feature>
<sequence>MECYVCREALSAKLDGEAAPVSDEQLAGHLAECPACQAWEKRAAELTRSMRVRPVEPVPDVTEEVLAAAAPLRDRLLRRWPRILLACVAVLQIALGTAQLLGLGLTVHDEHTAASFAGHLFNESTAWNLAMGLGMLWTAWRVSACSGLLPVLSAFVAVLAGFSVHDLLHGGVPLSRVLSHSPLVAGLVVLLIVHRDVSRWRSGPGSAEVPEESTSATEDVQFDGTPDRLAEGRHLGPTALRRTG</sequence>
<keyword evidence="2" id="KW-0472">Membrane</keyword>
<evidence type="ECO:0000313" key="5">
    <source>
        <dbReference type="Proteomes" id="UP000031419"/>
    </source>
</evidence>
<dbReference type="RefSeq" id="WP_029721678.1">
    <property type="nucleotide sequence ID" value="NZ_JAJUIW010000001.1"/>
</dbReference>
<feature type="transmembrane region" description="Helical" evidence="2">
    <location>
        <begin position="125"/>
        <end position="140"/>
    </location>
</feature>
<feature type="region of interest" description="Disordered" evidence="1">
    <location>
        <begin position="200"/>
        <end position="244"/>
    </location>
</feature>
<evidence type="ECO:0000259" key="3">
    <source>
        <dbReference type="Pfam" id="PF13490"/>
    </source>
</evidence>
<keyword evidence="2" id="KW-1133">Transmembrane helix</keyword>
<feature type="domain" description="Putative zinc-finger" evidence="3">
    <location>
        <begin position="3"/>
        <end position="37"/>
    </location>
</feature>
<accession>A0A073ATN3</accession>
<evidence type="ECO:0000256" key="2">
    <source>
        <dbReference type="SAM" id="Phobius"/>
    </source>
</evidence>
<reference evidence="4 5" key="1">
    <citation type="submission" date="2014-06" db="EMBL/GenBank/DDBJ databases">
        <title>Saccharopolyspora rectivirgula DSM-43113 Genome sequencing.</title>
        <authorList>
            <person name="Barrera C."/>
            <person name="Millon L."/>
            <person name="Rognon B."/>
            <person name="Zaugg C."/>
            <person name="Monod M."/>
        </authorList>
    </citation>
    <scope>NUCLEOTIDE SEQUENCE [LARGE SCALE GENOMIC DNA]</scope>
    <source>
        <strain evidence="4 5">DSM 43113</strain>
    </source>
</reference>
<evidence type="ECO:0000313" key="4">
    <source>
        <dbReference type="EMBL" id="KEI43133.1"/>
    </source>
</evidence>
<gene>
    <name evidence="4" type="ORF">GU90_18595</name>
</gene>
<comment type="caution">
    <text evidence="4">The sequence shown here is derived from an EMBL/GenBank/DDBJ whole genome shotgun (WGS) entry which is preliminary data.</text>
</comment>
<dbReference type="Proteomes" id="UP000031419">
    <property type="component" value="Unassembled WGS sequence"/>
</dbReference>
<name>A0A073ATN3_9PSEU</name>
<evidence type="ECO:0000256" key="1">
    <source>
        <dbReference type="SAM" id="MobiDB-lite"/>
    </source>
</evidence>
<proteinExistence type="predicted"/>
<dbReference type="Pfam" id="PF13490">
    <property type="entry name" value="zf-HC2"/>
    <property type="match status" value="1"/>
</dbReference>
<organism evidence="4 5">
    <name type="scientific">Saccharopolyspora rectivirgula</name>
    <dbReference type="NCBI Taxonomy" id="28042"/>
    <lineage>
        <taxon>Bacteria</taxon>
        <taxon>Bacillati</taxon>
        <taxon>Actinomycetota</taxon>
        <taxon>Actinomycetes</taxon>
        <taxon>Pseudonocardiales</taxon>
        <taxon>Pseudonocardiaceae</taxon>
        <taxon>Saccharopolyspora</taxon>
    </lineage>
</organism>